<reference evidence="1" key="3">
    <citation type="submission" date="2020-06" db="EMBL/GenBank/DDBJ databases">
        <title>Helianthus annuus Genome sequencing and assembly Release 2.</title>
        <authorList>
            <person name="Gouzy J."/>
            <person name="Langlade N."/>
            <person name="Munos S."/>
        </authorList>
    </citation>
    <scope>NUCLEOTIDE SEQUENCE</scope>
    <source>
        <tissue evidence="1">Leaves</tissue>
    </source>
</reference>
<sequence length="51" mass="5833">MRDGSGEKHSPATEYTTRRLSGYIDEVGVSPKNEILMKIIRRINQKAIFKP</sequence>
<evidence type="ECO:0000313" key="2">
    <source>
        <dbReference type="EMBL" id="OTG20020.1"/>
    </source>
</evidence>
<proteinExistence type="predicted"/>
<dbReference type="InParanoid" id="A0A251U9K4"/>
<protein>
    <submittedName>
        <fullName evidence="2">Uncharacterized protein</fullName>
    </submittedName>
</protein>
<organism evidence="2 3">
    <name type="scientific">Helianthus annuus</name>
    <name type="common">Common sunflower</name>
    <dbReference type="NCBI Taxonomy" id="4232"/>
    <lineage>
        <taxon>Eukaryota</taxon>
        <taxon>Viridiplantae</taxon>
        <taxon>Streptophyta</taxon>
        <taxon>Embryophyta</taxon>
        <taxon>Tracheophyta</taxon>
        <taxon>Spermatophyta</taxon>
        <taxon>Magnoliopsida</taxon>
        <taxon>eudicotyledons</taxon>
        <taxon>Gunneridae</taxon>
        <taxon>Pentapetalae</taxon>
        <taxon>asterids</taxon>
        <taxon>campanulids</taxon>
        <taxon>Asterales</taxon>
        <taxon>Asteraceae</taxon>
        <taxon>Asteroideae</taxon>
        <taxon>Heliantheae alliance</taxon>
        <taxon>Heliantheae</taxon>
        <taxon>Helianthus</taxon>
    </lineage>
</organism>
<keyword evidence="3" id="KW-1185">Reference proteome</keyword>
<dbReference type="Gramene" id="mRNA:HanXRQr2_Chr07g0282491">
    <property type="protein sequence ID" value="CDS:HanXRQr2_Chr07g0282491.1"/>
    <property type="gene ID" value="HanXRQr2_Chr07g0282491"/>
</dbReference>
<dbReference type="AlphaFoldDB" id="A0A251U9K4"/>
<evidence type="ECO:0000313" key="1">
    <source>
        <dbReference type="EMBL" id="KAF5797596.1"/>
    </source>
</evidence>
<reference evidence="2" key="2">
    <citation type="submission" date="2017-02" db="EMBL/GenBank/DDBJ databases">
        <title>Sunflower complete genome.</title>
        <authorList>
            <person name="Langlade N."/>
            <person name="Munos S."/>
        </authorList>
    </citation>
    <scope>NUCLEOTIDE SEQUENCE [LARGE SCALE GENOMIC DNA]</scope>
    <source>
        <tissue evidence="2">Leaves</tissue>
    </source>
</reference>
<dbReference type="EMBL" id="CM007896">
    <property type="protein sequence ID" value="OTG20020.1"/>
    <property type="molecule type" value="Genomic_DNA"/>
</dbReference>
<gene>
    <name evidence="2" type="ORF">HannXRQ_Chr07g0188361</name>
    <name evidence="1" type="ORF">HanXRQr2_Chr07g0282491</name>
</gene>
<evidence type="ECO:0000313" key="3">
    <source>
        <dbReference type="Proteomes" id="UP000215914"/>
    </source>
</evidence>
<name>A0A251U9K4_HELAN</name>
<accession>A0A251U9K4</accession>
<dbReference type="Proteomes" id="UP000215914">
    <property type="component" value="Chromosome 7"/>
</dbReference>
<reference evidence="1 3" key="1">
    <citation type="journal article" date="2017" name="Nature">
        <title>The sunflower genome provides insights into oil metabolism, flowering and Asterid evolution.</title>
        <authorList>
            <person name="Badouin H."/>
            <person name="Gouzy J."/>
            <person name="Grassa C.J."/>
            <person name="Murat F."/>
            <person name="Staton S.E."/>
            <person name="Cottret L."/>
            <person name="Lelandais-Briere C."/>
            <person name="Owens G.L."/>
            <person name="Carrere S."/>
            <person name="Mayjonade B."/>
            <person name="Legrand L."/>
            <person name="Gill N."/>
            <person name="Kane N.C."/>
            <person name="Bowers J.E."/>
            <person name="Hubner S."/>
            <person name="Bellec A."/>
            <person name="Berard A."/>
            <person name="Berges H."/>
            <person name="Blanchet N."/>
            <person name="Boniface M.C."/>
            <person name="Brunel D."/>
            <person name="Catrice O."/>
            <person name="Chaidir N."/>
            <person name="Claudel C."/>
            <person name="Donnadieu C."/>
            <person name="Faraut T."/>
            <person name="Fievet G."/>
            <person name="Helmstetter N."/>
            <person name="King M."/>
            <person name="Knapp S.J."/>
            <person name="Lai Z."/>
            <person name="Le Paslier M.C."/>
            <person name="Lippi Y."/>
            <person name="Lorenzon L."/>
            <person name="Mandel J.R."/>
            <person name="Marage G."/>
            <person name="Marchand G."/>
            <person name="Marquand E."/>
            <person name="Bret-Mestries E."/>
            <person name="Morien E."/>
            <person name="Nambeesan S."/>
            <person name="Nguyen T."/>
            <person name="Pegot-Espagnet P."/>
            <person name="Pouilly N."/>
            <person name="Raftis F."/>
            <person name="Sallet E."/>
            <person name="Schiex T."/>
            <person name="Thomas J."/>
            <person name="Vandecasteele C."/>
            <person name="Vares D."/>
            <person name="Vear F."/>
            <person name="Vautrin S."/>
            <person name="Crespi M."/>
            <person name="Mangin B."/>
            <person name="Burke J.M."/>
            <person name="Salse J."/>
            <person name="Munos S."/>
            <person name="Vincourt P."/>
            <person name="Rieseberg L.H."/>
            <person name="Langlade N.B."/>
        </authorList>
    </citation>
    <scope>NUCLEOTIDE SEQUENCE [LARGE SCALE GENOMIC DNA]</scope>
    <source>
        <strain evidence="3">cv. SF193</strain>
        <tissue evidence="1">Leaves</tissue>
    </source>
</reference>
<dbReference type="EMBL" id="MNCJ02000322">
    <property type="protein sequence ID" value="KAF5797596.1"/>
    <property type="molecule type" value="Genomic_DNA"/>
</dbReference>